<comment type="caution">
    <text evidence="8">The sequence shown here is derived from an EMBL/GenBank/DDBJ whole genome shotgun (WGS) entry which is preliminary data.</text>
</comment>
<feature type="transmembrane region" description="Helical" evidence="6">
    <location>
        <begin position="228"/>
        <end position="256"/>
    </location>
</feature>
<protein>
    <submittedName>
        <fullName evidence="8">FtsX-like permease family protein</fullName>
    </submittedName>
</protein>
<name>A0A5M8QJ39_9MICO</name>
<evidence type="ECO:0000313" key="9">
    <source>
        <dbReference type="Proteomes" id="UP000323221"/>
    </source>
</evidence>
<comment type="subcellular location">
    <subcellularLocation>
        <location evidence="1">Cell membrane</location>
        <topology evidence="1">Multi-pass membrane protein</topology>
    </subcellularLocation>
</comment>
<dbReference type="GO" id="GO:0005886">
    <property type="term" value="C:plasma membrane"/>
    <property type="evidence" value="ECO:0007669"/>
    <property type="project" value="UniProtKB-SubCell"/>
</dbReference>
<dbReference type="Proteomes" id="UP000323221">
    <property type="component" value="Unassembled WGS sequence"/>
</dbReference>
<feature type="transmembrane region" description="Helical" evidence="6">
    <location>
        <begin position="157"/>
        <end position="179"/>
    </location>
</feature>
<keyword evidence="5 6" id="KW-0472">Membrane</keyword>
<evidence type="ECO:0000256" key="1">
    <source>
        <dbReference type="ARBA" id="ARBA00004651"/>
    </source>
</evidence>
<evidence type="ECO:0000313" key="8">
    <source>
        <dbReference type="EMBL" id="KAA6436055.1"/>
    </source>
</evidence>
<dbReference type="Pfam" id="PF02687">
    <property type="entry name" value="FtsX"/>
    <property type="match status" value="1"/>
</dbReference>
<keyword evidence="4 6" id="KW-1133">Transmembrane helix</keyword>
<evidence type="ECO:0000256" key="5">
    <source>
        <dbReference type="ARBA" id="ARBA00023136"/>
    </source>
</evidence>
<evidence type="ECO:0000256" key="6">
    <source>
        <dbReference type="SAM" id="Phobius"/>
    </source>
</evidence>
<feature type="transmembrane region" description="Helical" evidence="6">
    <location>
        <begin position="200"/>
        <end position="222"/>
    </location>
</feature>
<feature type="transmembrane region" description="Helical" evidence="6">
    <location>
        <begin position="400"/>
        <end position="425"/>
    </location>
</feature>
<dbReference type="OrthoDB" id="5118998at2"/>
<feature type="transmembrane region" description="Helical" evidence="6">
    <location>
        <begin position="312"/>
        <end position="334"/>
    </location>
</feature>
<feature type="transmembrane region" description="Helical" evidence="6">
    <location>
        <begin position="367"/>
        <end position="394"/>
    </location>
</feature>
<feature type="transmembrane region" description="Helical" evidence="6">
    <location>
        <begin position="277"/>
        <end position="300"/>
    </location>
</feature>
<organism evidence="8 9">
    <name type="scientific">Agrococcus sediminis</name>
    <dbReference type="NCBI Taxonomy" id="2599924"/>
    <lineage>
        <taxon>Bacteria</taxon>
        <taxon>Bacillati</taxon>
        <taxon>Actinomycetota</taxon>
        <taxon>Actinomycetes</taxon>
        <taxon>Micrococcales</taxon>
        <taxon>Microbacteriaceae</taxon>
        <taxon>Agrococcus</taxon>
    </lineage>
</organism>
<evidence type="ECO:0000259" key="7">
    <source>
        <dbReference type="Pfam" id="PF02687"/>
    </source>
</evidence>
<keyword evidence="2" id="KW-1003">Cell membrane</keyword>
<feature type="domain" description="ABC3 transporter permease C-terminal" evidence="7">
    <location>
        <begin position="82"/>
        <end position="185"/>
    </location>
</feature>
<evidence type="ECO:0000256" key="4">
    <source>
        <dbReference type="ARBA" id="ARBA00022989"/>
    </source>
</evidence>
<evidence type="ECO:0000256" key="3">
    <source>
        <dbReference type="ARBA" id="ARBA00022692"/>
    </source>
</evidence>
<feature type="transmembrane region" description="Helical" evidence="6">
    <location>
        <begin position="21"/>
        <end position="41"/>
    </location>
</feature>
<gene>
    <name evidence="8" type="ORF">FQ330_01070</name>
</gene>
<feature type="transmembrane region" description="Helical" evidence="6">
    <location>
        <begin position="61"/>
        <end position="88"/>
    </location>
</feature>
<keyword evidence="3 6" id="KW-0812">Transmembrane</keyword>
<feature type="transmembrane region" description="Helical" evidence="6">
    <location>
        <begin position="108"/>
        <end position="134"/>
    </location>
</feature>
<reference evidence="8 9" key="1">
    <citation type="submission" date="2019-08" db="EMBL/GenBank/DDBJ databases">
        <title>Agrococcus lahaulensis sp. nov., isolated from a cold desert of the Indian Himalayas.</title>
        <authorList>
            <person name="Qu J.H."/>
        </authorList>
    </citation>
    <scope>NUCLEOTIDE SEQUENCE [LARGE SCALE GENOMIC DNA]</scope>
    <source>
        <strain evidence="8 9">NS18</strain>
    </source>
</reference>
<dbReference type="EMBL" id="VOIR01000011">
    <property type="protein sequence ID" value="KAA6436055.1"/>
    <property type="molecule type" value="Genomic_DNA"/>
</dbReference>
<dbReference type="RefSeq" id="WP_146354517.1">
    <property type="nucleotide sequence ID" value="NZ_VOIR01000011.1"/>
</dbReference>
<keyword evidence="9" id="KW-1185">Reference proteome</keyword>
<dbReference type="InterPro" id="IPR003838">
    <property type="entry name" value="ABC3_permease_C"/>
</dbReference>
<sequence length="435" mass="44115">MSALRLWLRLARAIGPRATDVLSATAFAFATAALLAVLGGVEAFRMRLETGVVDASSGAFVLTLAFVAAALLLPAVWTLAQAAVRLAVARRDDRLAALRLAGATRGQVTALAVLDALAQAVVGVLVGAMLALAVTPGLARIEFQGQPFGPTELLPPVWVWAAAGGAVVAIAVGAALASLRRVHVTPLGVAQRVRPRRLSLWRAAGFALAAAAYVVVVVLDLVPKETAVSIALVSIVVLAYTLLGPLVIQGVAWLVAKGARSPATLLAARRVVDDPRGAFNIVGAMAIAVMAGGFASLAPAMAGGTDQLSADMATGAALTIAIAGVLGAVLAGIAQSAKVLDQRREHQAMHRMGVDLPVMRAAIVQQVALPLVIGVGGAAGAALLLILPTFMLWMSSPGSVLTWALLTLGAAAVTLAVTSAALPLVRRVATEAAPA</sequence>
<dbReference type="AlphaFoldDB" id="A0A5M8QJ39"/>
<proteinExistence type="predicted"/>
<evidence type="ECO:0000256" key="2">
    <source>
        <dbReference type="ARBA" id="ARBA00022475"/>
    </source>
</evidence>
<accession>A0A5M8QJ39</accession>